<feature type="transmembrane region" description="Helical" evidence="1">
    <location>
        <begin position="558"/>
        <end position="580"/>
    </location>
</feature>
<keyword evidence="1" id="KW-0812">Transmembrane</keyword>
<feature type="transmembrane region" description="Helical" evidence="1">
    <location>
        <begin position="130"/>
        <end position="151"/>
    </location>
</feature>
<reference evidence="3" key="1">
    <citation type="submission" date="2021-06" db="EMBL/GenBank/DDBJ databases">
        <title>Comparative genomics, transcriptomics and evolutionary studies reveal genomic signatures of adaptation to plant cell wall in hemibiotrophic fungi.</title>
        <authorList>
            <consortium name="DOE Joint Genome Institute"/>
            <person name="Baroncelli R."/>
            <person name="Diaz J.F."/>
            <person name="Benocci T."/>
            <person name="Peng M."/>
            <person name="Battaglia E."/>
            <person name="Haridas S."/>
            <person name="Andreopoulos W."/>
            <person name="Labutti K."/>
            <person name="Pangilinan J."/>
            <person name="Floch G.L."/>
            <person name="Makela M.R."/>
            <person name="Henrissat B."/>
            <person name="Grigoriev I.V."/>
            <person name="Crouch J.A."/>
            <person name="De Vries R.P."/>
            <person name="Sukno S.A."/>
            <person name="Thon M.R."/>
        </authorList>
    </citation>
    <scope>NUCLEOTIDE SEQUENCE</scope>
    <source>
        <strain evidence="3">CBS 193.32</strain>
    </source>
</reference>
<evidence type="ECO:0000313" key="3">
    <source>
        <dbReference type="EMBL" id="KAK1674671.1"/>
    </source>
</evidence>
<dbReference type="Proteomes" id="UP001224890">
    <property type="component" value="Unassembled WGS sequence"/>
</dbReference>
<feature type="domain" description="DUF6536" evidence="2">
    <location>
        <begin position="16"/>
        <end position="167"/>
    </location>
</feature>
<keyword evidence="4" id="KW-1185">Reference proteome</keyword>
<evidence type="ECO:0000256" key="1">
    <source>
        <dbReference type="SAM" id="Phobius"/>
    </source>
</evidence>
<sequence length="652" mass="72536">MIFIKKREEIFPHSRWKRSALAFSAAAFVTFFVNLSFVIWAMTHSSDTMTPDTGVVANGHCQSIQSWNTCAHVAINIISTVLLTGSNYCMQCLIAPTRTEIDSAHAKHEWLDIGIPSIRNFWSIAWKRRMLWALLAMSSFPLHLLFNSVVFTSTSTSRYRVYTISADNFGGVEMKHAPDVLPIELLPDTNIITRNRFNFLNTSKCIDEYGTTFQSLRGDVILVVDNKTVSTGELAKLNPTYDYRSLAHPFDWICGEQQHGSTTSSCDKQLSSIKSSAKWIVGQHYLEVRGCYSQERAEHCKLLFSSRLCWTVIALNLVKGILMLYVAYGNTERPILNVGDAIESFLTVEDESTKTMALASKASLKGSSWNCGPQEFQSTRRRKFAAASCRRWATTIAIFVSAILTCIILLVWGCTQVDASNIMKYGLGKVQGDTIMDVGTLSAESDTLVLNVLLANTPQVIMSMIYLSYNALFTSISLTTEWDRLGEEKKGLRVSFHCRGDQRQTYFLQLPYRYSIPLTVFSGGMHWLISESIFLVNIEGRYASGPSHSIGDSAMSCGWSPIGVICVIVVGTIMVGFLLASGFRRFRYGGIPVVSSCSVAISAACHPATSEEPEMWTKALRWGVVSKPGAELPHCSFSSREIEAPVEGQKYQ</sequence>
<proteinExistence type="predicted"/>
<name>A0AAJ0AMX2_9PEZI</name>
<evidence type="ECO:0000259" key="2">
    <source>
        <dbReference type="Pfam" id="PF20163"/>
    </source>
</evidence>
<dbReference type="InterPro" id="IPR046623">
    <property type="entry name" value="DUF6536"/>
</dbReference>
<feature type="transmembrane region" description="Helical" evidence="1">
    <location>
        <begin position="392"/>
        <end position="414"/>
    </location>
</feature>
<evidence type="ECO:0000313" key="4">
    <source>
        <dbReference type="Proteomes" id="UP001224890"/>
    </source>
</evidence>
<dbReference type="PANTHER" id="PTHR35395:SF1">
    <property type="entry name" value="DUF6536 DOMAIN-CONTAINING PROTEIN"/>
    <property type="match status" value="1"/>
</dbReference>
<keyword evidence="1" id="KW-1133">Transmembrane helix</keyword>
<dbReference type="AlphaFoldDB" id="A0AAJ0AMX2"/>
<protein>
    <recommendedName>
        <fullName evidence="2">DUF6536 domain-containing protein</fullName>
    </recommendedName>
</protein>
<dbReference type="GeneID" id="85456989"/>
<dbReference type="Pfam" id="PF20163">
    <property type="entry name" value="DUF6536"/>
    <property type="match status" value="1"/>
</dbReference>
<feature type="transmembrane region" description="Helical" evidence="1">
    <location>
        <begin position="21"/>
        <end position="42"/>
    </location>
</feature>
<dbReference type="RefSeq" id="XP_060428674.1">
    <property type="nucleotide sequence ID" value="XM_060572463.1"/>
</dbReference>
<dbReference type="PANTHER" id="PTHR35395">
    <property type="entry name" value="DUF6536 DOMAIN-CONTAINING PROTEIN"/>
    <property type="match status" value="1"/>
</dbReference>
<accession>A0AAJ0AMX2</accession>
<feature type="transmembrane region" description="Helical" evidence="1">
    <location>
        <begin position="516"/>
        <end position="538"/>
    </location>
</feature>
<feature type="transmembrane region" description="Helical" evidence="1">
    <location>
        <begin position="308"/>
        <end position="328"/>
    </location>
</feature>
<gene>
    <name evidence="3" type="ORF">BDP55DRAFT_632742</name>
</gene>
<comment type="caution">
    <text evidence="3">The sequence shown here is derived from an EMBL/GenBank/DDBJ whole genome shotgun (WGS) entry which is preliminary data.</text>
</comment>
<dbReference type="EMBL" id="JAHMHR010000024">
    <property type="protein sequence ID" value="KAK1674671.1"/>
    <property type="molecule type" value="Genomic_DNA"/>
</dbReference>
<keyword evidence="1" id="KW-0472">Membrane</keyword>
<organism evidence="3 4">
    <name type="scientific">Colletotrichum godetiae</name>
    <dbReference type="NCBI Taxonomy" id="1209918"/>
    <lineage>
        <taxon>Eukaryota</taxon>
        <taxon>Fungi</taxon>
        <taxon>Dikarya</taxon>
        <taxon>Ascomycota</taxon>
        <taxon>Pezizomycotina</taxon>
        <taxon>Sordariomycetes</taxon>
        <taxon>Hypocreomycetidae</taxon>
        <taxon>Glomerellales</taxon>
        <taxon>Glomerellaceae</taxon>
        <taxon>Colletotrichum</taxon>
        <taxon>Colletotrichum acutatum species complex</taxon>
    </lineage>
</organism>